<keyword evidence="2" id="KW-0238">DNA-binding</keyword>
<evidence type="ECO:0000259" key="1">
    <source>
        <dbReference type="Pfam" id="PF09836"/>
    </source>
</evidence>
<protein>
    <submittedName>
        <fullName evidence="2">DNA-binding domain-containing protein</fullName>
    </submittedName>
</protein>
<proteinExistence type="predicted"/>
<dbReference type="InterPro" id="IPR044922">
    <property type="entry name" value="DUF2063_N_sf"/>
</dbReference>
<dbReference type="Pfam" id="PF09836">
    <property type="entry name" value="DUF2063"/>
    <property type="match status" value="1"/>
</dbReference>
<dbReference type="EMBL" id="CP133720">
    <property type="protein sequence ID" value="WMW81979.1"/>
    <property type="molecule type" value="Genomic_DNA"/>
</dbReference>
<dbReference type="Gene3D" id="1.10.150.690">
    <property type="entry name" value="DUF2063"/>
    <property type="match status" value="1"/>
</dbReference>
<dbReference type="InterPro" id="IPR018640">
    <property type="entry name" value="DUF2063"/>
</dbReference>
<reference evidence="2" key="1">
    <citation type="submission" date="2023-09" db="EMBL/GenBank/DDBJ databases">
        <title>Undibacterium sp. 20NA77.5 isolated from freshwater.</title>
        <authorList>
            <person name="Le V."/>
            <person name="Ko S.-R."/>
            <person name="Ahn C.-Y."/>
            <person name="Oh H.-M."/>
        </authorList>
    </citation>
    <scope>NUCLEOTIDE SEQUENCE</scope>
    <source>
        <strain evidence="2">20NA77.5</strain>
    </source>
</reference>
<evidence type="ECO:0000313" key="2">
    <source>
        <dbReference type="EMBL" id="WMW81979.1"/>
    </source>
</evidence>
<dbReference type="RefSeq" id="WP_309483456.1">
    <property type="nucleotide sequence ID" value="NZ_CP133720.1"/>
</dbReference>
<dbReference type="GO" id="GO:0003677">
    <property type="term" value="F:DNA binding"/>
    <property type="evidence" value="ECO:0007669"/>
    <property type="project" value="UniProtKB-KW"/>
</dbReference>
<sequence>MSTKLAELQSNFARALLEFDDGLIAASLRCKHGSAEERIAIYRGNLLAIWNKSLANAYPVIQRLVGEDFFEDLARSYGRRYPSQAGDLNVFGELFADFLLGVAPLAEYHYMPAVAQLEWLVHQSYYAQAPNESLTLTGFLQTAGGHAQDACLSFVPCSVLFKSDKAAVKVWQAHQTEEFSGLPSDLEQPSYAVVVRPHWRVEVMPLDQAGFTALECLQNGVTLGAALDQALQIDAQFDVGAHLQKWFAAGIFSA</sequence>
<organism evidence="2 3">
    <name type="scientific">Undibacterium cyanobacteriorum</name>
    <dbReference type="NCBI Taxonomy" id="3073561"/>
    <lineage>
        <taxon>Bacteria</taxon>
        <taxon>Pseudomonadati</taxon>
        <taxon>Pseudomonadota</taxon>
        <taxon>Betaproteobacteria</taxon>
        <taxon>Burkholderiales</taxon>
        <taxon>Oxalobacteraceae</taxon>
        <taxon>Undibacterium</taxon>
    </lineage>
</organism>
<feature type="domain" description="Putative DNA-binding" evidence="1">
    <location>
        <begin position="7"/>
        <end position="99"/>
    </location>
</feature>
<gene>
    <name evidence="2" type="ORF">RF679_06750</name>
</gene>
<dbReference type="Proteomes" id="UP001181355">
    <property type="component" value="Chromosome"/>
</dbReference>
<name>A0ABY9RMC2_9BURK</name>
<keyword evidence="3" id="KW-1185">Reference proteome</keyword>
<accession>A0ABY9RMC2</accession>
<evidence type="ECO:0000313" key="3">
    <source>
        <dbReference type="Proteomes" id="UP001181355"/>
    </source>
</evidence>